<organism evidence="2 3">
    <name type="scientific">Culex pipiens pipiens</name>
    <name type="common">Northern house mosquito</name>
    <dbReference type="NCBI Taxonomy" id="38569"/>
    <lineage>
        <taxon>Eukaryota</taxon>
        <taxon>Metazoa</taxon>
        <taxon>Ecdysozoa</taxon>
        <taxon>Arthropoda</taxon>
        <taxon>Hexapoda</taxon>
        <taxon>Insecta</taxon>
        <taxon>Pterygota</taxon>
        <taxon>Neoptera</taxon>
        <taxon>Endopterygota</taxon>
        <taxon>Diptera</taxon>
        <taxon>Nematocera</taxon>
        <taxon>Culicoidea</taxon>
        <taxon>Culicidae</taxon>
        <taxon>Culicinae</taxon>
        <taxon>Culicini</taxon>
        <taxon>Culex</taxon>
        <taxon>Culex</taxon>
    </lineage>
</organism>
<keyword evidence="3" id="KW-1185">Reference proteome</keyword>
<sequence>MSSSQRTRIEPNASQEPSDAQNSSSFKRWLYCQWNPTPRSKPCRTAPYVFTCLGIFWHRLAVLFWKQSPVVRIVVRRKTEPPRLRLANLSAMRRTTMKLTVKMFS</sequence>
<accession>A0ABD1DCW3</accession>
<reference evidence="2 3" key="1">
    <citation type="submission" date="2024-05" db="EMBL/GenBank/DDBJ databases">
        <title>Culex pipiens pipiens assembly and annotation.</title>
        <authorList>
            <person name="Alout H."/>
            <person name="Durand T."/>
        </authorList>
    </citation>
    <scope>NUCLEOTIDE SEQUENCE [LARGE SCALE GENOMIC DNA]</scope>
    <source>
        <strain evidence="2">HA-2024</strain>
        <tissue evidence="2">Whole body</tissue>
    </source>
</reference>
<evidence type="ECO:0000313" key="2">
    <source>
        <dbReference type="EMBL" id="KAL1397508.1"/>
    </source>
</evidence>
<dbReference type="Proteomes" id="UP001562425">
    <property type="component" value="Unassembled WGS sequence"/>
</dbReference>
<evidence type="ECO:0000256" key="1">
    <source>
        <dbReference type="SAM" id="MobiDB-lite"/>
    </source>
</evidence>
<dbReference type="EMBL" id="JBEHCU010006270">
    <property type="protein sequence ID" value="KAL1397508.1"/>
    <property type="molecule type" value="Genomic_DNA"/>
</dbReference>
<gene>
    <name evidence="2" type="ORF">pipiens_009706</name>
</gene>
<name>A0ABD1DCW3_CULPP</name>
<dbReference type="AlphaFoldDB" id="A0ABD1DCW3"/>
<protein>
    <submittedName>
        <fullName evidence="2">Uncharacterized protein</fullName>
    </submittedName>
</protein>
<proteinExistence type="predicted"/>
<evidence type="ECO:0000313" key="3">
    <source>
        <dbReference type="Proteomes" id="UP001562425"/>
    </source>
</evidence>
<comment type="caution">
    <text evidence="2">The sequence shown here is derived from an EMBL/GenBank/DDBJ whole genome shotgun (WGS) entry which is preliminary data.</text>
</comment>
<feature type="region of interest" description="Disordered" evidence="1">
    <location>
        <begin position="1"/>
        <end position="25"/>
    </location>
</feature>